<evidence type="ECO:0000313" key="1">
    <source>
        <dbReference type="EMBL" id="BDU77298.1"/>
    </source>
</evidence>
<gene>
    <name evidence="1" type="ORF">METESE_22560</name>
</gene>
<keyword evidence="2" id="KW-1185">Reference proteome</keyword>
<dbReference type="Proteomes" id="UP001228113">
    <property type="component" value="Chromosome"/>
</dbReference>
<dbReference type="AlphaFoldDB" id="A0AA48HFI6"/>
<name>A0AA48HFI6_9BACT</name>
<accession>A0AA48HFI6</accession>
<sequence>MHNIRIMIMGMAVLATSHLCSQSPVYYRGIIRYPLEVNFRPLPPGDGGVDILPPEQFPTDLRSKEQGEFTLFYLDDTIETFPCIVEARELEKNGFDNENNHKKGKAMEAWFWALVPRYKPARGYRLMKGGILVREKYFPQSEQAPSIDFKEEATESGLKIHWTIESGKAMTYHIVRRSVDEGKTWSSIDIPGKGYLTKDRNEFEIPSSDLEKNAHPILDFWAWQNLVMTRFQYQIGSGKLPQIIR</sequence>
<evidence type="ECO:0000313" key="2">
    <source>
        <dbReference type="Proteomes" id="UP001228113"/>
    </source>
</evidence>
<proteinExistence type="predicted"/>
<protein>
    <submittedName>
        <fullName evidence="1">Uncharacterized protein</fullName>
    </submittedName>
</protein>
<dbReference type="EMBL" id="AP027081">
    <property type="protein sequence ID" value="BDU77298.1"/>
    <property type="molecule type" value="Genomic_DNA"/>
</dbReference>
<organism evidence="1 2">
    <name type="scientific">Mesoterricola sediminis</name>
    <dbReference type="NCBI Taxonomy" id="2927980"/>
    <lineage>
        <taxon>Bacteria</taxon>
        <taxon>Pseudomonadati</taxon>
        <taxon>Acidobacteriota</taxon>
        <taxon>Holophagae</taxon>
        <taxon>Holophagales</taxon>
        <taxon>Holophagaceae</taxon>
        <taxon>Mesoterricola</taxon>
    </lineage>
</organism>
<dbReference type="RefSeq" id="WP_243334480.1">
    <property type="nucleotide sequence ID" value="NZ_AP027081.1"/>
</dbReference>
<reference evidence="1" key="1">
    <citation type="journal article" date="2023" name="Int. J. Syst. Evol. Microbiol.">
        <title>Mesoterricola silvestris gen. nov., sp. nov., Mesoterricola sediminis sp. nov., Geothrix oryzae sp. nov., Geothrix edaphica sp. nov., Geothrix rubra sp. nov., and Geothrix limicola sp. nov., six novel members of Acidobacteriota isolated from soils.</title>
        <authorList>
            <person name="Itoh H."/>
            <person name="Sugisawa Y."/>
            <person name="Mise K."/>
            <person name="Xu Z."/>
            <person name="Kuniyasu M."/>
            <person name="Ushijima N."/>
            <person name="Kawano K."/>
            <person name="Kobayashi E."/>
            <person name="Shiratori Y."/>
            <person name="Masuda Y."/>
            <person name="Senoo K."/>
        </authorList>
    </citation>
    <scope>NUCLEOTIDE SEQUENCE</scope>
    <source>
        <strain evidence="1">W786</strain>
    </source>
</reference>
<dbReference type="KEGG" id="msea:METESE_22560"/>